<dbReference type="EMBL" id="MDCO01000001">
    <property type="protein sequence ID" value="OEJ15774.1"/>
    <property type="molecule type" value="Genomic_DNA"/>
</dbReference>
<dbReference type="PANTHER" id="PTHR18964">
    <property type="entry name" value="ROK (REPRESSOR, ORF, KINASE) FAMILY"/>
    <property type="match status" value="1"/>
</dbReference>
<dbReference type="Gene3D" id="1.10.10.10">
    <property type="entry name" value="Winged helix-like DNA-binding domain superfamily/Winged helix DNA-binding domain"/>
    <property type="match status" value="1"/>
</dbReference>
<evidence type="ECO:0000313" key="3">
    <source>
        <dbReference type="Proteomes" id="UP000095247"/>
    </source>
</evidence>
<dbReference type="InterPro" id="IPR000600">
    <property type="entry name" value="ROK"/>
</dbReference>
<proteinExistence type="inferred from homology"/>
<evidence type="ECO:0000313" key="2">
    <source>
        <dbReference type="EMBL" id="OEJ15774.1"/>
    </source>
</evidence>
<dbReference type="AlphaFoldDB" id="A0A1E5NI16"/>
<name>A0A1E5NI16_9SPIR</name>
<dbReference type="PANTHER" id="PTHR18964:SF149">
    <property type="entry name" value="BIFUNCTIONAL UDP-N-ACETYLGLUCOSAMINE 2-EPIMERASE_N-ACETYLMANNOSAMINE KINASE"/>
    <property type="match status" value="1"/>
</dbReference>
<dbReference type="InterPro" id="IPR036390">
    <property type="entry name" value="WH_DNA-bd_sf"/>
</dbReference>
<dbReference type="InterPro" id="IPR036388">
    <property type="entry name" value="WH-like_DNA-bd_sf"/>
</dbReference>
<gene>
    <name evidence="2" type="ORF">BFL38_09945</name>
</gene>
<comment type="caution">
    <text evidence="2">The sequence shown here is derived from an EMBL/GenBank/DDBJ whole genome shotgun (WGS) entry which is preliminary data.</text>
</comment>
<dbReference type="Pfam" id="PF00480">
    <property type="entry name" value="ROK"/>
    <property type="match status" value="1"/>
</dbReference>
<dbReference type="SUPFAM" id="SSF46785">
    <property type="entry name" value="Winged helix' DNA-binding domain"/>
    <property type="match status" value="1"/>
</dbReference>
<reference evidence="2 3" key="1">
    <citation type="submission" date="2016-08" db="EMBL/GenBank/DDBJ databases">
        <title>Characterization and recognition of Brachyspira hampsonii sp. nov., a novel intestinal spirochete that is pathogenic to pigs.</title>
        <authorList>
            <person name="Mirajkar N."/>
            <person name="La T."/>
            <person name="Phillips N."/>
            <person name="Hampson D."/>
            <person name="Gebhart C."/>
        </authorList>
    </citation>
    <scope>NUCLEOTIDE SEQUENCE [LARGE SCALE GENOMIC DNA]</scope>
    <source>
        <strain evidence="2 3">P280/1</strain>
    </source>
</reference>
<comment type="similarity">
    <text evidence="1">Belongs to the ROK (NagC/XylR) family.</text>
</comment>
<accession>A0A1E5NI16</accession>
<dbReference type="RefSeq" id="WP_069725251.1">
    <property type="nucleotide sequence ID" value="NZ_MDCO01000001.1"/>
</dbReference>
<sequence length="402" mass="44814">MIDKLKKSINYNDMQEMNRYLIIKLLMQLGVCSRVELSKLSGLKQATITNIINGFIKIGLVSEIGSKNGSKGRRSIAISLNSDRYKFIGVRLTRKYISIGLFDIIGKCYFTKKYNFDVNDGVRNTLYIIENAVYDLLNEYKKDNIIAIGISLPGPFIRTTGIISVNEFPGWEQVLVEDYFKNIFNIPVFFEHDAKAGVMAGWYFNKYNNENKTFAYVIAGHGIGVGVIVDGKLLRGSTGTFGEIGHTSISIDGPICQCGNRGCLENYCSTIALSKRIKMALGNGYQSSLNVNFNFSDIVSAYKNGDKLVVEEVNKNIEYFSIGIINLVNTVNPDVILIGDEMVHFGEDFLKKLKSNISKKVIPELYDNLDMRLGSCEEDEVLVGASIVAIESILKTGNLIKK</sequence>
<dbReference type="InterPro" id="IPR043129">
    <property type="entry name" value="ATPase_NBD"/>
</dbReference>
<protein>
    <submittedName>
        <fullName evidence="2">ROK family protein</fullName>
    </submittedName>
</protein>
<dbReference type="SUPFAM" id="SSF53067">
    <property type="entry name" value="Actin-like ATPase domain"/>
    <property type="match status" value="2"/>
</dbReference>
<evidence type="ECO:0000256" key="1">
    <source>
        <dbReference type="ARBA" id="ARBA00006479"/>
    </source>
</evidence>
<organism evidence="2 3">
    <name type="scientific">Brachyspira hampsonii</name>
    <dbReference type="NCBI Taxonomy" id="1287055"/>
    <lineage>
        <taxon>Bacteria</taxon>
        <taxon>Pseudomonadati</taxon>
        <taxon>Spirochaetota</taxon>
        <taxon>Spirochaetia</taxon>
        <taxon>Brachyspirales</taxon>
        <taxon>Brachyspiraceae</taxon>
        <taxon>Brachyspira</taxon>
    </lineage>
</organism>
<dbReference type="Gene3D" id="3.30.420.40">
    <property type="match status" value="2"/>
</dbReference>
<dbReference type="Proteomes" id="UP000095247">
    <property type="component" value="Unassembled WGS sequence"/>
</dbReference>